<organism evidence="1 2">
    <name type="scientific">Methyloceanibacter marginalis</name>
    <dbReference type="NCBI Taxonomy" id="1774971"/>
    <lineage>
        <taxon>Bacteria</taxon>
        <taxon>Pseudomonadati</taxon>
        <taxon>Pseudomonadota</taxon>
        <taxon>Alphaproteobacteria</taxon>
        <taxon>Hyphomicrobiales</taxon>
        <taxon>Hyphomicrobiaceae</taxon>
        <taxon>Methyloceanibacter</taxon>
    </lineage>
</organism>
<gene>
    <name evidence="1" type="ORF">AUC71_10190</name>
</gene>
<dbReference type="AlphaFoldDB" id="A0A1E3WC32"/>
<dbReference type="RefSeq" id="WP_280139283.1">
    <property type="nucleotide sequence ID" value="NZ_LPWD01000121.1"/>
</dbReference>
<dbReference type="Pfam" id="PF01730">
    <property type="entry name" value="UreF"/>
    <property type="match status" value="1"/>
</dbReference>
<name>A0A1E3WC32_9HYPH</name>
<comment type="caution">
    <text evidence="1">The sequence shown here is derived from an EMBL/GenBank/DDBJ whole genome shotgun (WGS) entry which is preliminary data.</text>
</comment>
<dbReference type="InterPro" id="IPR002639">
    <property type="entry name" value="UreF"/>
</dbReference>
<sequence>MSAHAATVGLLGAAVRLGIVGHLDAQRILTKAHAVIKNIVANLPASDLDQLLSYAPAAEIAAMRHETRDARLFFN</sequence>
<proteinExistence type="predicted"/>
<reference evidence="1 2" key="1">
    <citation type="journal article" date="2016" name="Environ. Microbiol.">
        <title>New Methyloceanibacter diversity from North Sea sediments includes methanotroph containing solely the soluble methane monooxygenase.</title>
        <authorList>
            <person name="Vekeman B."/>
            <person name="Kerckhof F.M."/>
            <person name="Cremers G."/>
            <person name="de Vos P."/>
            <person name="Vandamme P."/>
            <person name="Boon N."/>
            <person name="Op den Camp H.J."/>
            <person name="Heylen K."/>
        </authorList>
    </citation>
    <scope>NUCLEOTIDE SEQUENCE [LARGE SCALE GENOMIC DNA]</scope>
    <source>
        <strain evidence="1 2">R-67177</strain>
    </source>
</reference>
<evidence type="ECO:0000313" key="2">
    <source>
        <dbReference type="Proteomes" id="UP000095042"/>
    </source>
</evidence>
<evidence type="ECO:0000313" key="1">
    <source>
        <dbReference type="EMBL" id="ODS03346.1"/>
    </source>
</evidence>
<dbReference type="GO" id="GO:0016151">
    <property type="term" value="F:nickel cation binding"/>
    <property type="evidence" value="ECO:0007669"/>
    <property type="project" value="InterPro"/>
</dbReference>
<dbReference type="Proteomes" id="UP000095042">
    <property type="component" value="Unassembled WGS sequence"/>
</dbReference>
<accession>A0A1E3WC32</accession>
<evidence type="ECO:0008006" key="3">
    <source>
        <dbReference type="Google" id="ProtNLM"/>
    </source>
</evidence>
<dbReference type="EMBL" id="LPWD01000121">
    <property type="protein sequence ID" value="ODS03346.1"/>
    <property type="molecule type" value="Genomic_DNA"/>
</dbReference>
<dbReference type="Gene3D" id="1.10.4190.10">
    <property type="entry name" value="Urease accessory protein UreF"/>
    <property type="match status" value="1"/>
</dbReference>
<keyword evidence="2" id="KW-1185">Reference proteome</keyword>
<protein>
    <recommendedName>
        <fullName evidence="3">Urease accessory protein UreF</fullName>
    </recommendedName>
</protein>
<dbReference type="InterPro" id="IPR038277">
    <property type="entry name" value="UreF_sf"/>
</dbReference>